<evidence type="ECO:0000313" key="3">
    <source>
        <dbReference type="Proteomes" id="UP001500503"/>
    </source>
</evidence>
<protein>
    <recommendedName>
        <fullName evidence="4">Transposase</fullName>
    </recommendedName>
</protein>
<evidence type="ECO:0000256" key="1">
    <source>
        <dbReference type="SAM" id="MobiDB-lite"/>
    </source>
</evidence>
<comment type="caution">
    <text evidence="2">The sequence shown here is derived from an EMBL/GenBank/DDBJ whole genome shotgun (WGS) entry which is preliminary data.</text>
</comment>
<keyword evidence="3" id="KW-1185">Reference proteome</keyword>
<evidence type="ECO:0000313" key="2">
    <source>
        <dbReference type="EMBL" id="GAA4492431.1"/>
    </source>
</evidence>
<sequence length="44" mass="5029">MTLRWFVEDVWGQFGDDHTRPEAPLLPSERKNTDGSAARVGDRD</sequence>
<evidence type="ECO:0008006" key="4">
    <source>
        <dbReference type="Google" id="ProtNLM"/>
    </source>
</evidence>
<accession>A0ABP8PW80</accession>
<gene>
    <name evidence="2" type="ORF">GCM10023191_028390</name>
</gene>
<name>A0ABP8PW80_9ACTN</name>
<feature type="region of interest" description="Disordered" evidence="1">
    <location>
        <begin position="14"/>
        <end position="44"/>
    </location>
</feature>
<reference evidence="3" key="1">
    <citation type="journal article" date="2019" name="Int. J. Syst. Evol. Microbiol.">
        <title>The Global Catalogue of Microorganisms (GCM) 10K type strain sequencing project: providing services to taxonomists for standard genome sequencing and annotation.</title>
        <authorList>
            <consortium name="The Broad Institute Genomics Platform"/>
            <consortium name="The Broad Institute Genome Sequencing Center for Infectious Disease"/>
            <person name="Wu L."/>
            <person name="Ma J."/>
        </authorList>
    </citation>
    <scope>NUCLEOTIDE SEQUENCE [LARGE SCALE GENOMIC DNA]</scope>
    <source>
        <strain evidence="3">JCM 17933</strain>
    </source>
</reference>
<dbReference type="Proteomes" id="UP001500503">
    <property type="component" value="Unassembled WGS sequence"/>
</dbReference>
<proteinExistence type="predicted"/>
<organism evidence="2 3">
    <name type="scientific">Actinoallomurus oryzae</name>
    <dbReference type="NCBI Taxonomy" id="502180"/>
    <lineage>
        <taxon>Bacteria</taxon>
        <taxon>Bacillati</taxon>
        <taxon>Actinomycetota</taxon>
        <taxon>Actinomycetes</taxon>
        <taxon>Streptosporangiales</taxon>
        <taxon>Thermomonosporaceae</taxon>
        <taxon>Actinoallomurus</taxon>
    </lineage>
</organism>
<dbReference type="EMBL" id="BAABHF010000017">
    <property type="protein sequence ID" value="GAA4492431.1"/>
    <property type="molecule type" value="Genomic_DNA"/>
</dbReference>